<name>A0A9Q0V0L5_SALPP</name>
<evidence type="ECO:0000313" key="1">
    <source>
        <dbReference type="EMBL" id="KAJ6739954.1"/>
    </source>
</evidence>
<reference evidence="1" key="1">
    <citation type="submission" date="2022-11" db="EMBL/GenBank/DDBJ databases">
        <authorList>
            <person name="Hyden B.L."/>
            <person name="Feng K."/>
            <person name="Yates T."/>
            <person name="Jawdy S."/>
            <person name="Smart L.B."/>
            <person name="Muchero W."/>
        </authorList>
    </citation>
    <scope>NUCLEOTIDE SEQUENCE</scope>
    <source>
        <tissue evidence="1">Shoot tip</tissue>
    </source>
</reference>
<comment type="caution">
    <text evidence="1">The sequence shown here is derived from an EMBL/GenBank/DDBJ whole genome shotgun (WGS) entry which is preliminary data.</text>
</comment>
<dbReference type="Proteomes" id="UP001151532">
    <property type="component" value="Chromosome 7"/>
</dbReference>
<sequence length="106" mass="12292">MAFQTNMITSLFFTTRWSRKSWTTIQKSVVKKLSDRADEQPRLGADLSSGRFLVTDLSLTWGLGASRTPQNLYYLVNLICFPWLAMQEMMEPVNRGCRNLGRKQER</sequence>
<gene>
    <name evidence="1" type="ORF">OIU79_000164</name>
</gene>
<dbReference type="EMBL" id="JAPFFK010000010">
    <property type="protein sequence ID" value="KAJ6739954.1"/>
    <property type="molecule type" value="Genomic_DNA"/>
</dbReference>
<protein>
    <submittedName>
        <fullName evidence="1">Uncharacterized protein</fullName>
    </submittedName>
</protein>
<keyword evidence="2" id="KW-1185">Reference proteome</keyword>
<proteinExistence type="predicted"/>
<reference evidence="1" key="2">
    <citation type="journal article" date="2023" name="Int. J. Mol. Sci.">
        <title>De Novo Assembly and Annotation of 11 Diverse Shrub Willow (Salix) Genomes Reveals Novel Gene Organization in Sex-Linked Regions.</title>
        <authorList>
            <person name="Hyden B."/>
            <person name="Feng K."/>
            <person name="Yates T.B."/>
            <person name="Jawdy S."/>
            <person name="Cereghino C."/>
            <person name="Smart L.B."/>
            <person name="Muchero W."/>
        </authorList>
    </citation>
    <scope>NUCLEOTIDE SEQUENCE</scope>
    <source>
        <tissue evidence="1">Shoot tip</tissue>
    </source>
</reference>
<dbReference type="AlphaFoldDB" id="A0A9Q0V0L5"/>
<organism evidence="1 2">
    <name type="scientific">Salix purpurea</name>
    <name type="common">Purple osier willow</name>
    <dbReference type="NCBI Taxonomy" id="77065"/>
    <lineage>
        <taxon>Eukaryota</taxon>
        <taxon>Viridiplantae</taxon>
        <taxon>Streptophyta</taxon>
        <taxon>Embryophyta</taxon>
        <taxon>Tracheophyta</taxon>
        <taxon>Spermatophyta</taxon>
        <taxon>Magnoliopsida</taxon>
        <taxon>eudicotyledons</taxon>
        <taxon>Gunneridae</taxon>
        <taxon>Pentapetalae</taxon>
        <taxon>rosids</taxon>
        <taxon>fabids</taxon>
        <taxon>Malpighiales</taxon>
        <taxon>Salicaceae</taxon>
        <taxon>Saliceae</taxon>
        <taxon>Salix</taxon>
    </lineage>
</organism>
<evidence type="ECO:0000313" key="2">
    <source>
        <dbReference type="Proteomes" id="UP001151532"/>
    </source>
</evidence>
<accession>A0A9Q0V0L5</accession>